<dbReference type="InterPro" id="IPR000515">
    <property type="entry name" value="MetI-like"/>
</dbReference>
<dbReference type="PROSITE" id="PS50928">
    <property type="entry name" value="ABC_TM1"/>
    <property type="match status" value="1"/>
</dbReference>
<proteinExistence type="inferred from homology"/>
<comment type="subcellular location">
    <subcellularLocation>
        <location evidence="1 7">Cell membrane</location>
        <topology evidence="1 7">Multi-pass membrane protein</topology>
    </subcellularLocation>
</comment>
<evidence type="ECO:0000256" key="5">
    <source>
        <dbReference type="ARBA" id="ARBA00022989"/>
    </source>
</evidence>
<evidence type="ECO:0000313" key="9">
    <source>
        <dbReference type="EMBL" id="GEO72254.1"/>
    </source>
</evidence>
<dbReference type="NCBIfam" id="TIGR01097">
    <property type="entry name" value="PhnE"/>
    <property type="match status" value="1"/>
</dbReference>
<keyword evidence="6 7" id="KW-0472">Membrane</keyword>
<gene>
    <name evidence="9" type="ORF">LZY01_14220</name>
</gene>
<dbReference type="Pfam" id="PF00528">
    <property type="entry name" value="BPD_transp_1"/>
    <property type="match status" value="1"/>
</dbReference>
<dbReference type="Proteomes" id="UP000321794">
    <property type="component" value="Unassembled WGS sequence"/>
</dbReference>
<reference evidence="9 10" key="1">
    <citation type="submission" date="2019-07" db="EMBL/GenBank/DDBJ databases">
        <title>Whole genome shotgun sequence of Lactobacillus zymae NBRC 107157.</title>
        <authorList>
            <person name="Hosoyama A."/>
            <person name="Uohara A."/>
            <person name="Ohji S."/>
            <person name="Ichikawa N."/>
        </authorList>
    </citation>
    <scope>NUCLEOTIDE SEQUENCE [LARGE SCALE GENOMIC DNA]</scope>
    <source>
        <strain evidence="9 10">NBRC 107157</strain>
    </source>
</reference>
<comment type="caution">
    <text evidence="9">The sequence shown here is derived from an EMBL/GenBank/DDBJ whole genome shotgun (WGS) entry which is preliminary data.</text>
</comment>
<feature type="domain" description="ABC transmembrane type-1" evidence="8">
    <location>
        <begin position="75"/>
        <end position="258"/>
    </location>
</feature>
<feature type="transmembrane region" description="Helical" evidence="7">
    <location>
        <begin position="82"/>
        <end position="106"/>
    </location>
</feature>
<feature type="transmembrane region" description="Helical" evidence="7">
    <location>
        <begin position="127"/>
        <end position="151"/>
    </location>
</feature>
<dbReference type="EMBL" id="BJZK01000016">
    <property type="protein sequence ID" value="GEO72254.1"/>
    <property type="molecule type" value="Genomic_DNA"/>
</dbReference>
<evidence type="ECO:0000256" key="1">
    <source>
        <dbReference type="ARBA" id="ARBA00004651"/>
    </source>
</evidence>
<dbReference type="InterPro" id="IPR035906">
    <property type="entry name" value="MetI-like_sf"/>
</dbReference>
<organism evidence="9 10">
    <name type="scientific">Levilactobacillus zymae</name>
    <dbReference type="NCBI Taxonomy" id="267363"/>
    <lineage>
        <taxon>Bacteria</taxon>
        <taxon>Bacillati</taxon>
        <taxon>Bacillota</taxon>
        <taxon>Bacilli</taxon>
        <taxon>Lactobacillales</taxon>
        <taxon>Lactobacillaceae</taxon>
        <taxon>Levilactobacillus</taxon>
    </lineage>
</organism>
<evidence type="ECO:0000313" key="10">
    <source>
        <dbReference type="Proteomes" id="UP000321794"/>
    </source>
</evidence>
<dbReference type="InterPro" id="IPR005769">
    <property type="entry name" value="PhnE/PtxC"/>
</dbReference>
<feature type="transmembrane region" description="Helical" evidence="7">
    <location>
        <begin position="20"/>
        <end position="41"/>
    </location>
</feature>
<evidence type="ECO:0000259" key="8">
    <source>
        <dbReference type="PROSITE" id="PS50928"/>
    </source>
</evidence>
<evidence type="ECO:0000256" key="4">
    <source>
        <dbReference type="ARBA" id="ARBA00022692"/>
    </source>
</evidence>
<dbReference type="CDD" id="cd06261">
    <property type="entry name" value="TM_PBP2"/>
    <property type="match status" value="1"/>
</dbReference>
<comment type="similarity">
    <text evidence="7">Belongs to the binding-protein-dependent transport system permease family.</text>
</comment>
<evidence type="ECO:0000256" key="7">
    <source>
        <dbReference type="RuleBase" id="RU363032"/>
    </source>
</evidence>
<dbReference type="Gene3D" id="1.10.3720.10">
    <property type="entry name" value="MetI-like"/>
    <property type="match status" value="1"/>
</dbReference>
<protein>
    <submittedName>
        <fullName evidence="9">Phosphonate ABC transporter, permease protein PhnE</fullName>
    </submittedName>
</protein>
<sequence length="266" mass="29001">MTNSTLDLPKRPWRQRYHVAAIGWTLVLGVLLVLSSLMTGANLGTFLSNIDQFLALLVQMSHPAWSYLHVILQPLYETIQMAILGTTIGAVLAVPFALLAASNLVGNRLLRGLIRFFLDLVRTLPDLLLAAIFVAVFGIGSTAGVITLAIFSFGMVSKLFYEVIETIDMGPLEALKSVGATKVTMIWYAVLPQILNQFVSYFLYTLEINVRASTVLGYLGAGGIGVYLQRSLGEFNYSATAVIILATLVVVLVIDGISNHLRRVLL</sequence>
<evidence type="ECO:0000256" key="6">
    <source>
        <dbReference type="ARBA" id="ARBA00023136"/>
    </source>
</evidence>
<dbReference type="PANTHER" id="PTHR30043">
    <property type="entry name" value="PHOSPHONATES TRANSPORT SYSTEM PERMEASE PROTEIN"/>
    <property type="match status" value="1"/>
</dbReference>
<dbReference type="SUPFAM" id="SSF161098">
    <property type="entry name" value="MetI-like"/>
    <property type="match status" value="1"/>
</dbReference>
<accession>A0ABQ0WWK4</accession>
<keyword evidence="3" id="KW-1003">Cell membrane</keyword>
<feature type="transmembrane region" description="Helical" evidence="7">
    <location>
        <begin position="235"/>
        <end position="254"/>
    </location>
</feature>
<evidence type="ECO:0000256" key="3">
    <source>
        <dbReference type="ARBA" id="ARBA00022475"/>
    </source>
</evidence>
<keyword evidence="4 7" id="KW-0812">Transmembrane</keyword>
<keyword evidence="2 7" id="KW-0813">Transport</keyword>
<feature type="transmembrane region" description="Helical" evidence="7">
    <location>
        <begin position="210"/>
        <end position="229"/>
    </location>
</feature>
<evidence type="ECO:0000256" key="2">
    <source>
        <dbReference type="ARBA" id="ARBA00022448"/>
    </source>
</evidence>
<dbReference type="RefSeq" id="WP_057734562.1">
    <property type="nucleotide sequence ID" value="NZ_BJZK01000016.1"/>
</dbReference>
<feature type="transmembrane region" description="Helical" evidence="7">
    <location>
        <begin position="185"/>
        <end position="203"/>
    </location>
</feature>
<keyword evidence="5 7" id="KW-1133">Transmembrane helix</keyword>
<dbReference type="PANTHER" id="PTHR30043:SF1">
    <property type="entry name" value="ABC TRANSPORT SYSTEM PERMEASE PROTEIN P69"/>
    <property type="match status" value="1"/>
</dbReference>
<name>A0ABQ0WWK4_9LACO</name>
<keyword evidence="10" id="KW-1185">Reference proteome</keyword>